<dbReference type="InterPro" id="IPR029058">
    <property type="entry name" value="AB_hydrolase_fold"/>
</dbReference>
<name>A0A8H2XUF8_9AGAM</name>
<accession>A0A8H2XUF8</accession>
<evidence type="ECO:0000313" key="3">
    <source>
        <dbReference type="Proteomes" id="UP000663843"/>
    </source>
</evidence>
<protein>
    <recommendedName>
        <fullName evidence="1">Fungal lipase-type domain-containing protein</fullName>
    </recommendedName>
</protein>
<reference evidence="2" key="1">
    <citation type="submission" date="2021-01" db="EMBL/GenBank/DDBJ databases">
        <authorList>
            <person name="Kaushik A."/>
        </authorList>
    </citation>
    <scope>NUCLEOTIDE SEQUENCE</scope>
    <source>
        <strain evidence="2">AG2-2IIIB</strain>
    </source>
</reference>
<dbReference type="SUPFAM" id="SSF53474">
    <property type="entry name" value="alpha/beta-Hydrolases"/>
    <property type="match status" value="1"/>
</dbReference>
<dbReference type="Gene3D" id="3.40.50.1820">
    <property type="entry name" value="alpha/beta hydrolase"/>
    <property type="match status" value="1"/>
</dbReference>
<dbReference type="InterPro" id="IPR002921">
    <property type="entry name" value="Fungal_lipase-type"/>
</dbReference>
<organism evidence="2 3">
    <name type="scientific">Rhizoctonia solani</name>
    <dbReference type="NCBI Taxonomy" id="456999"/>
    <lineage>
        <taxon>Eukaryota</taxon>
        <taxon>Fungi</taxon>
        <taxon>Dikarya</taxon>
        <taxon>Basidiomycota</taxon>
        <taxon>Agaricomycotina</taxon>
        <taxon>Agaricomycetes</taxon>
        <taxon>Cantharellales</taxon>
        <taxon>Ceratobasidiaceae</taxon>
        <taxon>Rhizoctonia</taxon>
    </lineage>
</organism>
<comment type="caution">
    <text evidence="2">The sequence shown here is derived from an EMBL/GenBank/DDBJ whole genome shotgun (WGS) entry which is preliminary data.</text>
</comment>
<evidence type="ECO:0000259" key="1">
    <source>
        <dbReference type="Pfam" id="PF01764"/>
    </source>
</evidence>
<proteinExistence type="predicted"/>
<gene>
    <name evidence="2" type="ORF">RDB_LOCUS70711</name>
</gene>
<dbReference type="AlphaFoldDB" id="A0A8H2XUF8"/>
<dbReference type="Pfam" id="PF01764">
    <property type="entry name" value="Lipase_3"/>
    <property type="match status" value="1"/>
</dbReference>
<dbReference type="Proteomes" id="UP000663843">
    <property type="component" value="Unassembled WGS sequence"/>
</dbReference>
<evidence type="ECO:0000313" key="2">
    <source>
        <dbReference type="EMBL" id="CAE6436766.1"/>
    </source>
</evidence>
<sequence length="418" mass="45764">MSIPDDNAHRQVFGISLIANAIRKIEGSEEKLQGLAEKRIPELLHERLPGWEVVWGPRVWKYRREEITTGPDHVFYVARNPNLEFPNEGKKDTYVLGIAATATPYNWLGNNARVDKVVDLYKWLENGISTDPTPLGGLGSTPGSSYIALGTALGVYRLASLASPTSGTAKSPGVALPAYWASFPESPDTKVILTGHSLGGALSPTLALGLLESNGFAKFKPKNVLVYPTAGPTAGNLVFAKLYSSRFPKVPGPGYQVWNCNIVNRLDVVSQAWCTSEHASPEQNMQRIPPIYGKPIDEVKAGVNGGIFWASLCRTTYMPIQAAWFRGTPPQTAPINLDEFKAVAKEQHVNEFYKLFNVKITEKDVLTGAGGDFGPITDSEERTEPVLSEIVALMEVGQRQDENPQDYVAYLELSGDFE</sequence>
<feature type="domain" description="Fungal lipase-type" evidence="1">
    <location>
        <begin position="185"/>
        <end position="271"/>
    </location>
</feature>
<dbReference type="EMBL" id="CAJMWT010002233">
    <property type="protein sequence ID" value="CAE6436766.1"/>
    <property type="molecule type" value="Genomic_DNA"/>
</dbReference>
<dbReference type="GO" id="GO:0006629">
    <property type="term" value="P:lipid metabolic process"/>
    <property type="evidence" value="ECO:0007669"/>
    <property type="project" value="InterPro"/>
</dbReference>